<dbReference type="Gene3D" id="1.10.10.60">
    <property type="entry name" value="Homeodomain-like"/>
    <property type="match status" value="1"/>
</dbReference>
<evidence type="ECO:0000256" key="3">
    <source>
        <dbReference type="ARBA" id="ARBA00023012"/>
    </source>
</evidence>
<organism evidence="10 11">
    <name type="scientific">Ensifer adhaerens</name>
    <name type="common">Sinorhizobium morelense</name>
    <dbReference type="NCBI Taxonomy" id="106592"/>
    <lineage>
        <taxon>Bacteria</taxon>
        <taxon>Pseudomonadati</taxon>
        <taxon>Pseudomonadota</taxon>
        <taxon>Alphaproteobacteria</taxon>
        <taxon>Hyphomicrobiales</taxon>
        <taxon>Rhizobiaceae</taxon>
        <taxon>Sinorhizobium/Ensifer group</taxon>
        <taxon>Ensifer</taxon>
    </lineage>
</organism>
<dbReference type="GO" id="GO:0043565">
    <property type="term" value="F:sequence-specific DNA binding"/>
    <property type="evidence" value="ECO:0007669"/>
    <property type="project" value="InterPro"/>
</dbReference>
<dbReference type="Proteomes" id="UP001055460">
    <property type="component" value="Plasmid pD"/>
</dbReference>
<evidence type="ECO:0000256" key="4">
    <source>
        <dbReference type="ARBA" id="ARBA00023015"/>
    </source>
</evidence>
<dbReference type="SMART" id="SM00448">
    <property type="entry name" value="REC"/>
    <property type="match status" value="1"/>
</dbReference>
<dbReference type="GO" id="GO:0000160">
    <property type="term" value="P:phosphorelay signal transduction system"/>
    <property type="evidence" value="ECO:0007669"/>
    <property type="project" value="UniProtKB-KW"/>
</dbReference>
<accession>A0A9Q8YHE5</accession>
<dbReference type="PANTHER" id="PTHR32071">
    <property type="entry name" value="TRANSCRIPTIONAL REGULATORY PROTEIN"/>
    <property type="match status" value="1"/>
</dbReference>
<dbReference type="FunFam" id="3.40.50.300:FF:000006">
    <property type="entry name" value="DNA-binding transcriptional regulator NtrC"/>
    <property type="match status" value="1"/>
</dbReference>
<dbReference type="PANTHER" id="PTHR32071:SF57">
    <property type="entry name" value="C4-DICARBOXYLATE TRANSPORT TRANSCRIPTIONAL REGULATORY PROTEIN DCTD"/>
    <property type="match status" value="1"/>
</dbReference>
<dbReference type="AlphaFoldDB" id="A0A9Q8YHE5"/>
<keyword evidence="6" id="KW-0804">Transcription</keyword>
<geneLocation type="plasmid" evidence="10 11">
    <name>pD</name>
</geneLocation>
<dbReference type="RefSeq" id="WP_252161625.1">
    <property type="nucleotide sequence ID" value="NZ_CP098811.1"/>
</dbReference>
<dbReference type="Pfam" id="PF25601">
    <property type="entry name" value="AAA_lid_14"/>
    <property type="match status" value="1"/>
</dbReference>
<feature type="domain" description="Response regulatory" evidence="9">
    <location>
        <begin position="7"/>
        <end position="122"/>
    </location>
</feature>
<dbReference type="InterPro" id="IPR002078">
    <property type="entry name" value="Sigma_54_int"/>
</dbReference>
<dbReference type="Pfam" id="PF00072">
    <property type="entry name" value="Response_reg"/>
    <property type="match status" value="1"/>
</dbReference>
<evidence type="ECO:0000259" key="8">
    <source>
        <dbReference type="PROSITE" id="PS50045"/>
    </source>
</evidence>
<dbReference type="InterPro" id="IPR001789">
    <property type="entry name" value="Sig_transdc_resp-reg_receiver"/>
</dbReference>
<evidence type="ECO:0000256" key="1">
    <source>
        <dbReference type="ARBA" id="ARBA00022741"/>
    </source>
</evidence>
<protein>
    <submittedName>
        <fullName evidence="10">Arsenic response regulator transcription factor AioR</fullName>
    </submittedName>
</protein>
<keyword evidence="10" id="KW-0614">Plasmid</keyword>
<sequence length="442" mass="49457">MPRETGRIGLLEDDPIMGESLVQRLLLEGHKVQWWTRGDQALRELSGHAGDFDLVICDIRLPDMNGEEVFRQSCFESSTPFLFMSGFGDIDQAVRLMRSGAVDFITKPFEMATLLDRIASSLRSVPDDALEGVLGISASMRNVEMILRRYASHTLPVLIQGETGTGKEICARFLHQVSDRAKAPFMAVNCAAIPSELLESELFGHEKGAFTGANQLHRGYAERAGDGILFLDEIGDMPLPLQAKLLRLIEDGHFHRLGSEKPIPFKARIVCATHQDVESERTRFRQDLYFRLSALPVTLLPIRERPEDILWLAQRFLDEITEARETPVRGISALAEDMMLEHAWPGNARELRNRLERAVALSESTLLMPLELFPDKRIAVVAGPVETLSEARDAAERKQILRALSMTDGHISEAARCLGVSRTTLWEKMTRFGIEGGGRSEN</sequence>
<evidence type="ECO:0000313" key="11">
    <source>
        <dbReference type="Proteomes" id="UP001055460"/>
    </source>
</evidence>
<keyword evidence="2" id="KW-0067">ATP-binding</keyword>
<evidence type="ECO:0000256" key="7">
    <source>
        <dbReference type="PROSITE-ProRule" id="PRU00169"/>
    </source>
</evidence>
<dbReference type="InterPro" id="IPR011006">
    <property type="entry name" value="CheY-like_superfamily"/>
</dbReference>
<keyword evidence="5" id="KW-0010">Activator</keyword>
<dbReference type="Gene3D" id="3.40.50.300">
    <property type="entry name" value="P-loop containing nucleotide triphosphate hydrolases"/>
    <property type="match status" value="1"/>
</dbReference>
<dbReference type="GO" id="GO:0005524">
    <property type="term" value="F:ATP binding"/>
    <property type="evidence" value="ECO:0007669"/>
    <property type="project" value="UniProtKB-KW"/>
</dbReference>
<keyword evidence="7" id="KW-0597">Phosphoprotein</keyword>
<evidence type="ECO:0000313" key="10">
    <source>
        <dbReference type="EMBL" id="USJ28561.1"/>
    </source>
</evidence>
<feature type="modified residue" description="4-aspartylphosphate" evidence="7">
    <location>
        <position position="58"/>
    </location>
</feature>
<evidence type="ECO:0000259" key="9">
    <source>
        <dbReference type="PROSITE" id="PS50110"/>
    </source>
</evidence>
<dbReference type="InterPro" id="IPR009057">
    <property type="entry name" value="Homeodomain-like_sf"/>
</dbReference>
<dbReference type="InterPro" id="IPR027417">
    <property type="entry name" value="P-loop_NTPase"/>
</dbReference>
<dbReference type="Pfam" id="PF00158">
    <property type="entry name" value="Sigma54_activat"/>
    <property type="match status" value="1"/>
</dbReference>
<dbReference type="SUPFAM" id="SSF46689">
    <property type="entry name" value="Homeodomain-like"/>
    <property type="match status" value="1"/>
</dbReference>
<dbReference type="InterPro" id="IPR003593">
    <property type="entry name" value="AAA+_ATPase"/>
</dbReference>
<dbReference type="SMART" id="SM00382">
    <property type="entry name" value="AAA"/>
    <property type="match status" value="1"/>
</dbReference>
<dbReference type="Pfam" id="PF02954">
    <property type="entry name" value="HTH_8"/>
    <property type="match status" value="1"/>
</dbReference>
<evidence type="ECO:0000256" key="2">
    <source>
        <dbReference type="ARBA" id="ARBA00022840"/>
    </source>
</evidence>
<dbReference type="Gene3D" id="1.10.8.60">
    <property type="match status" value="1"/>
</dbReference>
<dbReference type="InterPro" id="IPR058031">
    <property type="entry name" value="AAA_lid_NorR"/>
</dbReference>
<name>A0A9Q8YHE5_ENSAD</name>
<feature type="domain" description="Sigma-54 factor interaction" evidence="8">
    <location>
        <begin position="133"/>
        <end position="360"/>
    </location>
</feature>
<dbReference type="PRINTS" id="PR01590">
    <property type="entry name" value="HTHFIS"/>
</dbReference>
<evidence type="ECO:0000256" key="6">
    <source>
        <dbReference type="ARBA" id="ARBA00023163"/>
    </source>
</evidence>
<dbReference type="InterPro" id="IPR002197">
    <property type="entry name" value="HTH_Fis"/>
</dbReference>
<keyword evidence="1" id="KW-0547">Nucleotide-binding</keyword>
<dbReference type="CDD" id="cd00009">
    <property type="entry name" value="AAA"/>
    <property type="match status" value="1"/>
</dbReference>
<reference evidence="10" key="1">
    <citation type="submission" date="2022-06" db="EMBL/GenBank/DDBJ databases">
        <title>Physiological and biochemical characterization and genomic elucidation of a strain of the genus Ensifer adhaerens M8 that combines arsenic oxidation and chromium reduction.</title>
        <authorList>
            <person name="Li X."/>
            <person name="Yu c."/>
        </authorList>
    </citation>
    <scope>NUCLEOTIDE SEQUENCE</scope>
    <source>
        <strain evidence="10">M8</strain>
        <plasmid evidence="10">pD</plasmid>
    </source>
</reference>
<gene>
    <name evidence="10" type="primary">aioR</name>
    <name evidence="10" type="ORF">NE863_36180</name>
</gene>
<dbReference type="Gene3D" id="3.40.50.2300">
    <property type="match status" value="1"/>
</dbReference>
<dbReference type="SUPFAM" id="SSF52172">
    <property type="entry name" value="CheY-like"/>
    <property type="match status" value="1"/>
</dbReference>
<dbReference type="EMBL" id="CP098811">
    <property type="protein sequence ID" value="USJ28561.1"/>
    <property type="molecule type" value="Genomic_DNA"/>
</dbReference>
<dbReference type="GO" id="GO:0006355">
    <property type="term" value="P:regulation of DNA-templated transcription"/>
    <property type="evidence" value="ECO:0007669"/>
    <property type="project" value="InterPro"/>
</dbReference>
<dbReference type="PROSITE" id="PS50110">
    <property type="entry name" value="RESPONSE_REGULATORY"/>
    <property type="match status" value="1"/>
</dbReference>
<keyword evidence="4" id="KW-0805">Transcription regulation</keyword>
<dbReference type="PROSITE" id="PS50045">
    <property type="entry name" value="SIGMA54_INTERACT_4"/>
    <property type="match status" value="1"/>
</dbReference>
<evidence type="ECO:0000256" key="5">
    <source>
        <dbReference type="ARBA" id="ARBA00023159"/>
    </source>
</evidence>
<keyword evidence="3" id="KW-0902">Two-component regulatory system</keyword>
<dbReference type="SUPFAM" id="SSF52540">
    <property type="entry name" value="P-loop containing nucleoside triphosphate hydrolases"/>
    <property type="match status" value="1"/>
</dbReference>
<proteinExistence type="predicted"/>